<evidence type="ECO:0000256" key="1">
    <source>
        <dbReference type="SAM" id="Phobius"/>
    </source>
</evidence>
<proteinExistence type="predicted"/>
<dbReference type="AlphaFoldDB" id="A0A076LAX4"/>
<keyword evidence="1" id="KW-0472">Membrane</keyword>
<dbReference type="KEGG" id="mjh:JH146_0656"/>
<keyword evidence="1" id="KW-0812">Transmembrane</keyword>
<dbReference type="OrthoDB" id="60637at2157"/>
<evidence type="ECO:0008006" key="4">
    <source>
        <dbReference type="Google" id="ProtNLM"/>
    </source>
</evidence>
<keyword evidence="1" id="KW-1133">Transmembrane helix</keyword>
<gene>
    <name evidence="2" type="ORF">JH146_0656</name>
</gene>
<feature type="transmembrane region" description="Helical" evidence="1">
    <location>
        <begin position="198"/>
        <end position="222"/>
    </location>
</feature>
<feature type="transmembrane region" description="Helical" evidence="1">
    <location>
        <begin position="58"/>
        <end position="80"/>
    </location>
</feature>
<dbReference type="HOGENOM" id="CLU_083802_0_0_2"/>
<dbReference type="EMBL" id="CP009149">
    <property type="protein sequence ID" value="AIJ05505.1"/>
    <property type="molecule type" value="Genomic_DNA"/>
</dbReference>
<evidence type="ECO:0000313" key="2">
    <source>
        <dbReference type="EMBL" id="AIJ05505.1"/>
    </source>
</evidence>
<reference evidence="2 3" key="1">
    <citation type="journal article" date="2015" name="Int. J. Syst. Evol. Microbiol.">
        <title>M ethanocaldococcus bathoardescens sp. nov., a hyperthermophilic methanogen isolated from a volcanically active deep-sea hydrothermal vent.</title>
        <authorList>
            <person name="Stewart L.C."/>
            <person name="Jung J.H."/>
            <person name="Kim Y.T."/>
            <person name="Kwon S.W."/>
            <person name="Park C.S."/>
            <person name="Holden J.F."/>
        </authorList>
    </citation>
    <scope>NUCLEOTIDE SEQUENCE [LARGE SCALE GENOMIC DNA]</scope>
    <source>
        <strain evidence="2 3">JH146</strain>
    </source>
</reference>
<feature type="transmembrane region" description="Helical" evidence="1">
    <location>
        <begin position="112"/>
        <end position="139"/>
    </location>
</feature>
<accession>A0A076LAX4</accession>
<feature type="transmembrane region" description="Helical" evidence="1">
    <location>
        <begin position="145"/>
        <end position="169"/>
    </location>
</feature>
<keyword evidence="3" id="KW-1185">Reference proteome</keyword>
<dbReference type="GeneID" id="24891259"/>
<protein>
    <recommendedName>
        <fullName evidence="4">Glycerophosphoryl diester phosphodiesterase membrane domain-containing protein</fullName>
    </recommendedName>
</protein>
<dbReference type="RefSeq" id="WP_048202606.1">
    <property type="nucleotide sequence ID" value="NZ_CP009149.1"/>
</dbReference>
<name>A0A076LAX4_9EURY</name>
<dbReference type="Pfam" id="PF13197">
    <property type="entry name" value="DUF4013"/>
    <property type="match status" value="1"/>
</dbReference>
<feature type="transmembrane region" description="Helical" evidence="1">
    <location>
        <begin position="242"/>
        <end position="264"/>
    </location>
</feature>
<sequence length="281" mass="31667">MRKFEDYLTESFKYAFSDIKKGIIGGLLLAISGVFSVLLSIIMLTIGTNSNPNNIFKILTGMLIAIAVGFLISLVIGFVIDGYYVRIMKTTVEGFDNLPEWDNFIDLLMRGFLYFVGVLILAFIFLIIPIILFGIGVLLITQDEIIGMVSLMISFVIFIILLILLLFYLPLAEVNFSINGFLGFFEFKKIIKMMSLKYIVLVIVVGIIVLIIESIISAPFIFMDMLFSPHTHSYYANTISSTSFIIQLISATVSGFVGFFMAVFSKRAIALYYKDKIEEER</sequence>
<dbReference type="Proteomes" id="UP000028781">
    <property type="component" value="Chromosome"/>
</dbReference>
<feature type="transmembrane region" description="Helical" evidence="1">
    <location>
        <begin position="21"/>
        <end position="46"/>
    </location>
</feature>
<organism evidence="2 3">
    <name type="scientific">Methanocaldococcus bathoardescens</name>
    <dbReference type="NCBI Taxonomy" id="1301915"/>
    <lineage>
        <taxon>Archaea</taxon>
        <taxon>Methanobacteriati</taxon>
        <taxon>Methanobacteriota</taxon>
        <taxon>Methanomada group</taxon>
        <taxon>Methanococci</taxon>
        <taxon>Methanococcales</taxon>
        <taxon>Methanocaldococcaceae</taxon>
        <taxon>Methanocaldococcus</taxon>
    </lineage>
</organism>
<evidence type="ECO:0000313" key="3">
    <source>
        <dbReference type="Proteomes" id="UP000028781"/>
    </source>
</evidence>
<dbReference type="InterPro" id="IPR025098">
    <property type="entry name" value="DUF4013"/>
</dbReference>